<dbReference type="SMART" id="SM01162">
    <property type="entry name" value="DUF1771"/>
    <property type="match status" value="1"/>
</dbReference>
<dbReference type="SUPFAM" id="SSF160443">
    <property type="entry name" value="SMR domain-like"/>
    <property type="match status" value="1"/>
</dbReference>
<reference evidence="3 4" key="1">
    <citation type="journal article" date="2018" name="Mol. Biol. Evol.">
        <title>Analysis of the draft genome of the red seaweed Gracilariopsis chorda provides insights into genome size evolution in Rhodophyta.</title>
        <authorList>
            <person name="Lee J."/>
            <person name="Yang E.C."/>
            <person name="Graf L."/>
            <person name="Yang J.H."/>
            <person name="Qiu H."/>
            <person name="Zel Zion U."/>
            <person name="Chan C.X."/>
            <person name="Stephens T.G."/>
            <person name="Weber A.P.M."/>
            <person name="Boo G.H."/>
            <person name="Boo S.M."/>
            <person name="Kim K.M."/>
            <person name="Shin Y."/>
            <person name="Jung M."/>
            <person name="Lee S.J."/>
            <person name="Yim H.S."/>
            <person name="Lee J.H."/>
            <person name="Bhattacharya D."/>
            <person name="Yoon H.S."/>
        </authorList>
    </citation>
    <scope>NUCLEOTIDE SEQUENCE [LARGE SCALE GENOMIC DNA]</scope>
    <source>
        <strain evidence="3 4">SKKU-2015</strain>
        <tissue evidence="3">Whole body</tissue>
    </source>
</reference>
<feature type="region of interest" description="Disordered" evidence="1">
    <location>
        <begin position="101"/>
        <end position="126"/>
    </location>
</feature>
<dbReference type="Proteomes" id="UP000247409">
    <property type="component" value="Unassembled WGS sequence"/>
</dbReference>
<dbReference type="EMBL" id="NBIV01000020">
    <property type="protein sequence ID" value="PXF47793.1"/>
    <property type="molecule type" value="Genomic_DNA"/>
</dbReference>
<organism evidence="3 4">
    <name type="scientific">Gracilariopsis chorda</name>
    <dbReference type="NCBI Taxonomy" id="448386"/>
    <lineage>
        <taxon>Eukaryota</taxon>
        <taxon>Rhodophyta</taxon>
        <taxon>Florideophyceae</taxon>
        <taxon>Rhodymeniophycidae</taxon>
        <taxon>Gracilariales</taxon>
        <taxon>Gracilariaceae</taxon>
        <taxon>Gracilariopsis</taxon>
    </lineage>
</organism>
<dbReference type="Gene3D" id="3.30.1370.110">
    <property type="match status" value="1"/>
</dbReference>
<sequence>MQPRAHDQRRINQAPVIPTDDVDDYPAIDYLNDSLNALSFNTDIPQQHHLYNPYSYYNNYQGAFSTQPEPNASAPVHYQPQQFEALPSDFTPFAAYPTDKAPYISRSQNPVQPTVEPRTPTKSTLNAHAPEFVPSFAVLPAEEPLPPDHPLFTPPSVFTPPETTVEHAVQNFERQFPPLPGSKNSPEETKKPVLRKALGWHELEHEQREKVRWERHLDEQKNFLQALQSVSEATDVDEDIAPVTGDVGNVWVSTGQSVAELYEELRAEAAQQASIRNKYFDRAAAAFKRNDGATAKKMGALGREANERMKELHRQAADAIFAKRNPPHVHDVIDLHGLHVSEAIERLPAALEDKAGKIRILTGTGHHTKGTGRARLRPAVKKWLQENEFFFEEVIDANEYVGSFVVDLKKR</sequence>
<evidence type="ECO:0000313" key="4">
    <source>
        <dbReference type="Proteomes" id="UP000247409"/>
    </source>
</evidence>
<dbReference type="Pfam" id="PF08590">
    <property type="entry name" value="DUF1771"/>
    <property type="match status" value="1"/>
</dbReference>
<dbReference type="PANTHER" id="PTHR46651:SF1">
    <property type="entry name" value="SMALL MUTS RELATED FAMILY PROTEIN"/>
    <property type="match status" value="1"/>
</dbReference>
<dbReference type="Pfam" id="PF01713">
    <property type="entry name" value="Smr"/>
    <property type="match status" value="1"/>
</dbReference>
<dbReference type="InterPro" id="IPR013899">
    <property type="entry name" value="DUF1771"/>
</dbReference>
<dbReference type="SMART" id="SM00463">
    <property type="entry name" value="SMR"/>
    <property type="match status" value="1"/>
</dbReference>
<keyword evidence="4" id="KW-1185">Reference proteome</keyword>
<dbReference type="InterPro" id="IPR053242">
    <property type="entry name" value="PAM2-like_domain"/>
</dbReference>
<evidence type="ECO:0000313" key="3">
    <source>
        <dbReference type="EMBL" id="PXF47793.1"/>
    </source>
</evidence>
<dbReference type="PROSITE" id="PS50828">
    <property type="entry name" value="SMR"/>
    <property type="match status" value="1"/>
</dbReference>
<dbReference type="Pfam" id="PF07145">
    <property type="entry name" value="PAM2"/>
    <property type="match status" value="1"/>
</dbReference>
<dbReference type="InterPro" id="IPR036063">
    <property type="entry name" value="Smr_dom_sf"/>
</dbReference>
<dbReference type="InterPro" id="IPR009818">
    <property type="entry name" value="PAM2_motif"/>
</dbReference>
<comment type="caution">
    <text evidence="3">The sequence shown here is derived from an EMBL/GenBank/DDBJ whole genome shotgun (WGS) entry which is preliminary data.</text>
</comment>
<dbReference type="PANTHER" id="PTHR46651">
    <property type="entry name" value="POLYADENYLATE-BINDING PROTEIN-INTERACTING PROTEIN 7"/>
    <property type="match status" value="1"/>
</dbReference>
<evidence type="ECO:0000256" key="1">
    <source>
        <dbReference type="SAM" id="MobiDB-lite"/>
    </source>
</evidence>
<proteinExistence type="predicted"/>
<feature type="domain" description="Smr" evidence="2">
    <location>
        <begin position="333"/>
        <end position="409"/>
    </location>
</feature>
<dbReference type="STRING" id="448386.A0A2V3J0G0"/>
<dbReference type="OrthoDB" id="3231855at2759"/>
<evidence type="ECO:0000259" key="2">
    <source>
        <dbReference type="PROSITE" id="PS50828"/>
    </source>
</evidence>
<accession>A0A2V3J0G0</accession>
<dbReference type="InterPro" id="IPR002625">
    <property type="entry name" value="Smr_dom"/>
</dbReference>
<dbReference type="AlphaFoldDB" id="A0A2V3J0G0"/>
<gene>
    <name evidence="3" type="ORF">BWQ96_02475</name>
</gene>
<name>A0A2V3J0G0_9FLOR</name>
<protein>
    <submittedName>
        <fullName evidence="3">Polyadenylate-binding protein-interacting protein 7</fullName>
    </submittedName>
</protein>